<comment type="caution">
    <text evidence="1">The sequence shown here is derived from an EMBL/GenBank/DDBJ whole genome shotgun (WGS) entry which is preliminary data.</text>
</comment>
<keyword evidence="2" id="KW-1185">Reference proteome</keyword>
<evidence type="ECO:0000313" key="1">
    <source>
        <dbReference type="EMBL" id="MCW3787280.1"/>
    </source>
</evidence>
<dbReference type="AlphaFoldDB" id="A0AAE3M5N1"/>
<accession>A0AAE3M5N1</accession>
<proteinExistence type="predicted"/>
<dbReference type="EMBL" id="JAPDPJ010000026">
    <property type="protein sequence ID" value="MCW3787280.1"/>
    <property type="molecule type" value="Genomic_DNA"/>
</dbReference>
<gene>
    <name evidence="1" type="ORF">OM075_12435</name>
</gene>
<protein>
    <submittedName>
        <fullName evidence="1">Uncharacterized protein</fullName>
    </submittedName>
</protein>
<dbReference type="Proteomes" id="UP001209229">
    <property type="component" value="Unassembled WGS sequence"/>
</dbReference>
<reference evidence="1" key="1">
    <citation type="submission" date="2022-10" db="EMBL/GenBank/DDBJ databases">
        <authorList>
            <person name="Yu W.X."/>
        </authorList>
    </citation>
    <scope>NUCLEOTIDE SEQUENCE</scope>
    <source>
        <strain evidence="1">AAT</strain>
    </source>
</reference>
<name>A0AAE3M5N1_9BACT</name>
<organism evidence="1 2">
    <name type="scientific">Plebeiibacterium sediminum</name>
    <dbReference type="NCBI Taxonomy" id="2992112"/>
    <lineage>
        <taxon>Bacteria</taxon>
        <taxon>Pseudomonadati</taxon>
        <taxon>Bacteroidota</taxon>
        <taxon>Bacteroidia</taxon>
        <taxon>Marinilabiliales</taxon>
        <taxon>Marinilabiliaceae</taxon>
        <taxon>Plebeiibacterium</taxon>
    </lineage>
</organism>
<dbReference type="RefSeq" id="WP_301190844.1">
    <property type="nucleotide sequence ID" value="NZ_JAPDPJ010000026.1"/>
</dbReference>
<sequence length="124" mass="14898">MCLTFACNEDDTYYVYYNINNQTNLNLKIITFSSFEYIYNDTIFIPTSESKQIIYDVIPKMNIKYISQDILYDIYDSIKIEVEDQVVKNHQHNSPIFNIDNWEFIQNEESFDAYYYLTNDSLDL</sequence>
<evidence type="ECO:0000313" key="2">
    <source>
        <dbReference type="Proteomes" id="UP001209229"/>
    </source>
</evidence>